<dbReference type="Pfam" id="PF20146">
    <property type="entry name" value="NRF"/>
    <property type="match status" value="1"/>
</dbReference>
<feature type="transmembrane region" description="Helical" evidence="1">
    <location>
        <begin position="474"/>
        <end position="497"/>
    </location>
</feature>
<feature type="transmembrane region" description="Helical" evidence="1">
    <location>
        <begin position="212"/>
        <end position="231"/>
    </location>
</feature>
<feature type="transmembrane region" description="Helical" evidence="1">
    <location>
        <begin position="251"/>
        <end position="278"/>
    </location>
</feature>
<dbReference type="GO" id="GO:0016747">
    <property type="term" value="F:acyltransferase activity, transferring groups other than amino-acyl groups"/>
    <property type="evidence" value="ECO:0007669"/>
    <property type="project" value="InterPro"/>
</dbReference>
<dbReference type="Proteomes" id="UP001353858">
    <property type="component" value="Unassembled WGS sequence"/>
</dbReference>
<organism evidence="4 5">
    <name type="scientific">Aquatica leii</name>
    <dbReference type="NCBI Taxonomy" id="1421715"/>
    <lineage>
        <taxon>Eukaryota</taxon>
        <taxon>Metazoa</taxon>
        <taxon>Ecdysozoa</taxon>
        <taxon>Arthropoda</taxon>
        <taxon>Hexapoda</taxon>
        <taxon>Insecta</taxon>
        <taxon>Pterygota</taxon>
        <taxon>Neoptera</taxon>
        <taxon>Endopterygota</taxon>
        <taxon>Coleoptera</taxon>
        <taxon>Polyphaga</taxon>
        <taxon>Elateriformia</taxon>
        <taxon>Elateroidea</taxon>
        <taxon>Lampyridae</taxon>
        <taxon>Luciolinae</taxon>
        <taxon>Aquatica</taxon>
    </lineage>
</organism>
<dbReference type="AlphaFoldDB" id="A0AAN7P410"/>
<proteinExistence type="predicted"/>
<sequence length="631" mass="72567">MYLQIFVLLLYLNIVKTQTYTTMFLKDIQKLSNPNTFAQNLMSLVEKNETQFISMKCLQHLFEYATNLFKFELWALKMFDASEKLPAGFLQGNGGGLGDFDECISLKEDTSVGTIKGKYCLGSLQILDFKDNFTAVASYEKFINLIDFEFVLPWGICLPDSCSPEDFRQVTLSLFKFSEPFCQTLESQTTELDAGDYTAINETNKSEITCLYGLRSITLLFLILASKLIMYPLSALTNWASLVEVVTNKNYLMLLEMAVCVDTFFVISGLLVSYKYLYYKQKGVQFNIVLYYLNRIIRLTPALAVTVLVSATLMRHYGSGPIWPYMRDLFIVNSCRKHWWSSLLYVQNYVNPGFSDICIFQTWFLSVDMQLIILSPLLLIPLGKVPRYTVKFLLLLLICLLTSSFIITWVYKLRAILIHSIISTGLDNYMKHFYFPLHTRAPSWIIGFLLGYILHESKKDSNRQLLKKLFSPVVVLVLWTLSVGLLILCVFISHAYFGKKYNWLTNAFHLALVRPAWSLAISWIIFACVNGYSGPVNVILSASVFRALSKLCYTVFLVKYSILIILTHQTRKGLTLSPYNVFSTIWSDVVWSIIFGLLLTIFVERPFIMIFKKICDVYCKNNRKKNFKDSL</sequence>
<feature type="transmembrane region" description="Helical" evidence="1">
    <location>
        <begin position="359"/>
        <end position="380"/>
    </location>
</feature>
<name>A0AAN7P410_9COLE</name>
<keyword evidence="1" id="KW-1133">Transmembrane helix</keyword>
<reference evidence="5" key="1">
    <citation type="submission" date="2023-01" db="EMBL/GenBank/DDBJ databases">
        <title>Key to firefly adult light organ development and bioluminescence: homeobox transcription factors regulate luciferase expression and transportation to peroxisome.</title>
        <authorList>
            <person name="Fu X."/>
        </authorList>
    </citation>
    <scope>NUCLEOTIDE SEQUENCE [LARGE SCALE GENOMIC DNA]</scope>
</reference>
<gene>
    <name evidence="4" type="ORF">RN001_012539</name>
</gene>
<accession>A0AAN7P410</accession>
<feature type="chain" id="PRO_5042904765" description="Nose resistant-to-fluoxetine protein N-terminal domain-containing protein" evidence="2">
    <location>
        <begin position="18"/>
        <end position="631"/>
    </location>
</feature>
<comment type="caution">
    <text evidence="4">The sequence shown here is derived from an EMBL/GenBank/DDBJ whole genome shotgun (WGS) entry which is preliminary data.</text>
</comment>
<evidence type="ECO:0000313" key="4">
    <source>
        <dbReference type="EMBL" id="KAK4876117.1"/>
    </source>
</evidence>
<dbReference type="SMART" id="SM00703">
    <property type="entry name" value="NRF"/>
    <property type="match status" value="1"/>
</dbReference>
<evidence type="ECO:0000313" key="5">
    <source>
        <dbReference type="Proteomes" id="UP001353858"/>
    </source>
</evidence>
<dbReference type="InterPro" id="IPR052728">
    <property type="entry name" value="O2_lipid_transport_reg"/>
</dbReference>
<feature type="transmembrane region" description="Helical" evidence="1">
    <location>
        <begin position="433"/>
        <end position="454"/>
    </location>
</feature>
<feature type="domain" description="Nose resistant-to-fluoxetine protein N-terminal" evidence="3">
    <location>
        <begin position="54"/>
        <end position="184"/>
    </location>
</feature>
<dbReference type="InterPro" id="IPR002656">
    <property type="entry name" value="Acyl_transf_3_dom"/>
</dbReference>
<feature type="transmembrane region" description="Helical" evidence="1">
    <location>
        <begin position="551"/>
        <end position="569"/>
    </location>
</feature>
<dbReference type="PANTHER" id="PTHR11161">
    <property type="entry name" value="O-ACYLTRANSFERASE"/>
    <property type="match status" value="1"/>
</dbReference>
<keyword evidence="1" id="KW-0812">Transmembrane</keyword>
<dbReference type="InterPro" id="IPR006621">
    <property type="entry name" value="Nose-resist-to-fluoxetine_N"/>
</dbReference>
<feature type="transmembrane region" description="Helical" evidence="1">
    <location>
        <begin position="299"/>
        <end position="318"/>
    </location>
</feature>
<protein>
    <recommendedName>
        <fullName evidence="3">Nose resistant-to-fluoxetine protein N-terminal domain-containing protein</fullName>
    </recommendedName>
</protein>
<evidence type="ECO:0000256" key="1">
    <source>
        <dbReference type="SAM" id="Phobius"/>
    </source>
</evidence>
<feature type="signal peptide" evidence="2">
    <location>
        <begin position="1"/>
        <end position="17"/>
    </location>
</feature>
<evidence type="ECO:0000256" key="2">
    <source>
        <dbReference type="SAM" id="SignalP"/>
    </source>
</evidence>
<keyword evidence="1" id="KW-0472">Membrane</keyword>
<feature type="transmembrane region" description="Helical" evidence="1">
    <location>
        <begin position="581"/>
        <end position="603"/>
    </location>
</feature>
<keyword evidence="5" id="KW-1185">Reference proteome</keyword>
<evidence type="ECO:0000259" key="3">
    <source>
        <dbReference type="SMART" id="SM00703"/>
    </source>
</evidence>
<feature type="transmembrane region" description="Helical" evidence="1">
    <location>
        <begin position="392"/>
        <end position="413"/>
    </location>
</feature>
<keyword evidence="2" id="KW-0732">Signal</keyword>
<dbReference type="Pfam" id="PF01757">
    <property type="entry name" value="Acyl_transf_3"/>
    <property type="match status" value="1"/>
</dbReference>
<feature type="transmembrane region" description="Helical" evidence="1">
    <location>
        <begin position="517"/>
        <end position="539"/>
    </location>
</feature>
<dbReference type="PANTHER" id="PTHR11161:SF0">
    <property type="entry name" value="O-ACYLTRANSFERASE LIKE PROTEIN"/>
    <property type="match status" value="1"/>
</dbReference>
<dbReference type="EMBL" id="JARPUR010000005">
    <property type="protein sequence ID" value="KAK4876117.1"/>
    <property type="molecule type" value="Genomic_DNA"/>
</dbReference>